<proteinExistence type="predicted"/>
<accession>A0A1H1MQ91</accession>
<keyword evidence="2" id="KW-1185">Reference proteome</keyword>
<dbReference type="Proteomes" id="UP000182237">
    <property type="component" value="Chromosome I"/>
</dbReference>
<evidence type="ECO:0000313" key="1">
    <source>
        <dbReference type="EMBL" id="SDR88535.1"/>
    </source>
</evidence>
<gene>
    <name evidence="1" type="ORF">SAMN04488539_0577</name>
</gene>
<organism evidence="1 2">
    <name type="scientific">Corynebacterium timonense</name>
    <dbReference type="NCBI Taxonomy" id="441500"/>
    <lineage>
        <taxon>Bacteria</taxon>
        <taxon>Bacillati</taxon>
        <taxon>Actinomycetota</taxon>
        <taxon>Actinomycetes</taxon>
        <taxon>Mycobacteriales</taxon>
        <taxon>Corynebacteriaceae</taxon>
        <taxon>Corynebacterium</taxon>
    </lineage>
</organism>
<dbReference type="RefSeq" id="WP_019193069.1">
    <property type="nucleotide sequence ID" value="NZ_LT629765.1"/>
</dbReference>
<name>A0A1H1MQ91_9CORY</name>
<dbReference type="STRING" id="1203190.GCA_000312345_00199"/>
<dbReference type="OrthoDB" id="4424197at2"/>
<dbReference type="EMBL" id="LT629765">
    <property type="protein sequence ID" value="SDR88535.1"/>
    <property type="molecule type" value="Genomic_DNA"/>
</dbReference>
<dbReference type="AlphaFoldDB" id="A0A1H1MQ91"/>
<reference evidence="1 2" key="1">
    <citation type="submission" date="2016-10" db="EMBL/GenBank/DDBJ databases">
        <authorList>
            <person name="de Groot N.N."/>
        </authorList>
    </citation>
    <scope>NUCLEOTIDE SEQUENCE [LARGE SCALE GENOMIC DNA]</scope>
    <source>
        <strain evidence="1 2">DSM 45434</strain>
    </source>
</reference>
<dbReference type="eggNOG" id="ENOG503497V">
    <property type="taxonomic scope" value="Bacteria"/>
</dbReference>
<sequence length="174" mass="16971">MKGAVLAAVTAGVIAVAGLVALGESVQVAPVPAGDQLGAEAGESWEAYAQRAAESLAQAPAEEPVFALVTFLPGAGPAEAAAELEGIGRVNAAVFAGKAAQPVPEPTGGDGRAEVFTRAAERAGVDPGSLLGVVIYAPGGQLREVAGRAGVAAVEALPPDAVWGAFAIVPTPAS</sequence>
<protein>
    <submittedName>
        <fullName evidence="1">Uncharacterized protein</fullName>
    </submittedName>
</protein>
<evidence type="ECO:0000313" key="2">
    <source>
        <dbReference type="Proteomes" id="UP000182237"/>
    </source>
</evidence>